<evidence type="ECO:0000256" key="1">
    <source>
        <dbReference type="ARBA" id="ARBA00022741"/>
    </source>
</evidence>
<dbReference type="GO" id="GO:0005524">
    <property type="term" value="F:ATP binding"/>
    <property type="evidence" value="ECO:0007669"/>
    <property type="project" value="UniProtKB-KW"/>
</dbReference>
<sequence length="907" mass="106187">MEKKCFESVRILKNQVSGKFYAKAVTCGLLVCDHCREQIKATLVTKILRAVNLYDLNQFFTLTTDKSYDDLVADFECLRKKLHSIKKSNYIKKSRGSTYKEREAKYYAKVDQMVCYEIKTMFYVAFLEEEAVSIAKKEGVEYRFLNTVRNKTKYKSKVDFIRQHYELIVDRIITRVDDFKRGSLMKFTPVIKDEPRVFTTYEELYKYCWAKITKNDDQDFYFIRILEIAGKPHFHILCNRYINHYLMSEMFSGVEKRSRREIEVSQKIYLNLDLQEFSDFTTEIQAQKAVTQYVTLYVTKELADSVNKFKESYPGKKRIDIVKSNKSIDTALNTKFVEDEDEEKEKYIYIETYENKKPRCSWEEIEGSNGYDGNKKYIELLKDIKDYIKNPYSIYIEQNYKDYQNKIIQLGKEYKVKKEKAKAEEKPKLLQMFKDKKYDLKNIFRQEKNRIETACLKDALESKLGEGSISIKVYDQYLIELELNLRNRADFSLEEKRDYLNVQRNFVRDIEDPEKKIVFLLGSAGSGKTQTIANICNNFVQQYKMEFCAFSAKAADVLSRKGLKAKTIHRLCRARFSEITYFLADKNNTLDVDILFIDEISMVTKYDFALLLNALKPTTKIICCGDSNQINPVGSNNLIYELELIKNKAVSFNHLHLNFRSSEGVAIIANQVLHNDFSGLEFKSFNIGDIHKKIECGYKVLTNSTHLMELINKYESQFHTEIMDTSFYTYSPGQDIMILRNDPKNDVYNGNICKIKGVIEREVIQEKKEISEVEYEREPTLSEFFSGVETTVKEKHQVVKKRTDVKMVRKLCIEKPSGETFEYSLVKSANYFQPAFAFTIHKSQGSEFPKVLIVFENKEKLLNNNLLYTAITRAKSSFDIYVTDGVNIEALKIKQENEDKYTLLDIV</sequence>
<dbReference type="SUPFAM" id="SSF52540">
    <property type="entry name" value="P-loop containing nucleoside triphosphate hydrolases"/>
    <property type="match status" value="1"/>
</dbReference>
<name>A0A0J1FKF3_9FIRM</name>
<organism evidence="4 5">
    <name type="scientific">Desulfosporosinus acididurans</name>
    <dbReference type="NCBI Taxonomy" id="476652"/>
    <lineage>
        <taxon>Bacteria</taxon>
        <taxon>Bacillati</taxon>
        <taxon>Bacillota</taxon>
        <taxon>Clostridia</taxon>
        <taxon>Eubacteriales</taxon>
        <taxon>Desulfitobacteriaceae</taxon>
        <taxon>Desulfosporosinus</taxon>
    </lineage>
</organism>
<dbReference type="Proteomes" id="UP000036356">
    <property type="component" value="Unassembled WGS sequence"/>
</dbReference>
<dbReference type="EMBL" id="LDZY01000021">
    <property type="protein sequence ID" value="KLU63892.1"/>
    <property type="molecule type" value="Genomic_DNA"/>
</dbReference>
<reference evidence="4 5" key="1">
    <citation type="submission" date="2015-06" db="EMBL/GenBank/DDBJ databases">
        <title>Draft genome of the moderately acidophilic sulfate reducer Candidatus Desulfosporosinus acididurans strain M1.</title>
        <authorList>
            <person name="Poehlein A."/>
            <person name="Petzsch P."/>
            <person name="Johnson B.D."/>
            <person name="Schloemann M."/>
            <person name="Daniel R."/>
            <person name="Muehling M."/>
        </authorList>
    </citation>
    <scope>NUCLEOTIDE SEQUENCE [LARGE SCALE GENOMIC DNA]</scope>
    <source>
        <strain evidence="4 5">M1</strain>
    </source>
</reference>
<keyword evidence="2" id="KW-0067">ATP-binding</keyword>
<keyword evidence="1" id="KW-0547">Nucleotide-binding</keyword>
<evidence type="ECO:0000256" key="2">
    <source>
        <dbReference type="ARBA" id="ARBA00022840"/>
    </source>
</evidence>
<gene>
    <name evidence="4" type="primary">recD2_4</name>
    <name evidence="4" type="ORF">DEAC_c42040</name>
</gene>
<dbReference type="InterPro" id="IPR003593">
    <property type="entry name" value="AAA+_ATPase"/>
</dbReference>
<dbReference type="PANTHER" id="PTHR43788:SF6">
    <property type="entry name" value="DNA HELICASE B"/>
    <property type="match status" value="1"/>
</dbReference>
<comment type="caution">
    <text evidence="4">The sequence shown here is derived from an EMBL/GenBank/DDBJ whole genome shotgun (WGS) entry which is preliminary data.</text>
</comment>
<feature type="domain" description="AAA+ ATPase" evidence="3">
    <location>
        <begin position="514"/>
        <end position="644"/>
    </location>
</feature>
<keyword evidence="5" id="KW-1185">Reference proteome</keyword>
<keyword evidence="4" id="KW-0378">Hydrolase</keyword>
<dbReference type="InterPro" id="IPR050534">
    <property type="entry name" value="Coronavir_polyprotein_1ab"/>
</dbReference>
<keyword evidence="4" id="KW-0347">Helicase</keyword>
<dbReference type="Gene3D" id="2.30.30.940">
    <property type="match status" value="1"/>
</dbReference>
<dbReference type="EC" id="3.6.4.12" evidence="4"/>
<dbReference type="CDD" id="cd18809">
    <property type="entry name" value="SF1_C_RecD"/>
    <property type="match status" value="1"/>
</dbReference>
<evidence type="ECO:0000259" key="3">
    <source>
        <dbReference type="SMART" id="SM00382"/>
    </source>
</evidence>
<dbReference type="GO" id="GO:0003678">
    <property type="term" value="F:DNA helicase activity"/>
    <property type="evidence" value="ECO:0007669"/>
    <property type="project" value="UniProtKB-EC"/>
</dbReference>
<dbReference type="STRING" id="476652.DEAC_c42040"/>
<evidence type="ECO:0000313" key="4">
    <source>
        <dbReference type="EMBL" id="KLU63892.1"/>
    </source>
</evidence>
<accession>A0A0J1FKF3</accession>
<dbReference type="GO" id="GO:0016787">
    <property type="term" value="F:hydrolase activity"/>
    <property type="evidence" value="ECO:0007669"/>
    <property type="project" value="UniProtKB-KW"/>
</dbReference>
<proteinExistence type="predicted"/>
<evidence type="ECO:0000313" key="5">
    <source>
        <dbReference type="Proteomes" id="UP000036356"/>
    </source>
</evidence>
<dbReference type="PATRIC" id="fig|476652.3.peg.4449"/>
<dbReference type="InterPro" id="IPR027785">
    <property type="entry name" value="UvrD-like_helicase_C"/>
</dbReference>
<dbReference type="RefSeq" id="WP_047811966.1">
    <property type="nucleotide sequence ID" value="NZ_LDZY01000021.1"/>
</dbReference>
<dbReference type="InterPro" id="IPR027417">
    <property type="entry name" value="P-loop_NTPase"/>
</dbReference>
<dbReference type="Pfam" id="PF13538">
    <property type="entry name" value="UvrD_C_2"/>
    <property type="match status" value="1"/>
</dbReference>
<dbReference type="PANTHER" id="PTHR43788">
    <property type="entry name" value="DNA2/NAM7 HELICASE FAMILY MEMBER"/>
    <property type="match status" value="1"/>
</dbReference>
<dbReference type="SMART" id="SM00382">
    <property type="entry name" value="AAA"/>
    <property type="match status" value="1"/>
</dbReference>
<dbReference type="Pfam" id="PF13245">
    <property type="entry name" value="AAA_19"/>
    <property type="match status" value="1"/>
</dbReference>
<dbReference type="Gene3D" id="3.40.50.300">
    <property type="entry name" value="P-loop containing nucleotide triphosphate hydrolases"/>
    <property type="match status" value="2"/>
</dbReference>
<dbReference type="AlphaFoldDB" id="A0A0J1FKF3"/>
<protein>
    <submittedName>
        <fullName evidence="4">ATP-dependent RecD-like DNA helicase</fullName>
        <ecNumber evidence="4">3.6.4.12</ecNumber>
    </submittedName>
</protein>